<accession>A0ABY5C1E2</accession>
<dbReference type="Proteomes" id="UP001056164">
    <property type="component" value="Chromosome"/>
</dbReference>
<sequence>MKLQSIQISGFKSFAERTVIDCQDGLTGIVGPNGSGKSNIIEAIRWALGEQSAKQLRGQKMKDVIFSGSNDRRPLNRAEVSLQFENHDHYLDTDYSEVKITRRYYRNGESNYLINDQECLLRDIQRLFLDTGLGEGSLSIISQGNVDDILAGNGEQRRAVIETAAGVYRYKKQKADSEKKLADTQANVERVSDIARELNKQLEPLKAQCATAKEYLEHTARLEQLRYTQLVTQQQHFRQQQRLTTAQLQAQSVEQQRVTKQLERLTERKQTVRQQLTTAEQRQDELQQQLLTATKQLETATGKAKLREQQLEFKQAQLTELQQRQQQEQDKITQLTEQLQVAQTTEQATNKRLQTLTKQIEASDATKKLKQVDAEEAELEQAQSQYVALMQKLTNQKNELRMADQLSERQQQAYQEKQRQLRELETEQLRQEAALATATQDVENLQQQVTQAQAQQQRFQAQVDELANQQEQQQQSWYQQLRDLQTVKTECDSLQNMVTGHNNLYRGSRNLLQHRDELTGILGPVGDFLQVEERYLQAIETTLGGAIQQIVVDNVKNARQAIRFLSQRQLGRVTLLPLDAINERFVNPSLLRMAEQQPGFLGVAADLVTMPAKMKRVKVHLLGNVIIADNLEHATAISQLVQRRVKIVTLTGEVVNAGGSITGGRNQRDESGILRQRQRLDQLTQRKTQLQRQLKQQEQRLAEIKQAGQTAQTKRDEWYQQESTQTAELKMQQQQVAQLTEQLEQQKREQEATRLQLKLNFADDQQMPVDSQAIAQTQAELDQNQATVKRLKQAIQTHKQQQQQSQSVLMKQQQQESQIRERLKQERNQVHQVTEQLRTEQDAEVRLQQQLTQVQQELAELQPDVTIDPAELQSQIEKQQQELQEIKQQITTGRSRAETLESEITEQQQALTKVQQQAHELQADGKIQQQHLTDVQVELQSLQDSANQELQVLELDETSLQQELDQVQTKITALGPVNVGAIAAYDELKTRSDFVNGQLDDLLAAKTQLLTIMNQMDQTVKERFQTTFNEVASAFTEVFRHIFGGGEAKLKLADPHHLLTTGIDILVKPPGKRYRDLSLLSGGEKALTALALLFAVLQVKPVPFVILDEAESALDPANVDRFARYMQKLKKQTQFIVITHRKETMVYADQLVGITMQDSGVSKLVSVNLEDTQQRRHNDGII</sequence>
<keyword evidence="3 6" id="KW-0067">ATP-binding</keyword>
<feature type="binding site" evidence="6">
    <location>
        <begin position="32"/>
        <end position="39"/>
    </location>
    <ligand>
        <name>ATP</name>
        <dbReference type="ChEBI" id="CHEBI:30616"/>
    </ligand>
</feature>
<dbReference type="Gene3D" id="1.20.1060.20">
    <property type="match status" value="1"/>
</dbReference>
<evidence type="ECO:0000256" key="1">
    <source>
        <dbReference type="ARBA" id="ARBA00022490"/>
    </source>
</evidence>
<evidence type="ECO:0000256" key="3">
    <source>
        <dbReference type="ARBA" id="ARBA00022840"/>
    </source>
</evidence>
<dbReference type="InterPro" id="IPR011890">
    <property type="entry name" value="SMC_prok"/>
</dbReference>
<proteinExistence type="inferred from homology"/>
<dbReference type="RefSeq" id="WP_252795609.1">
    <property type="nucleotide sequence ID" value="NZ_CP097121.1"/>
</dbReference>
<dbReference type="EMBL" id="CP097121">
    <property type="protein sequence ID" value="USS91126.1"/>
    <property type="molecule type" value="Genomic_DNA"/>
</dbReference>
<feature type="coiled-coil region" evidence="6">
    <location>
        <begin position="248"/>
        <end position="476"/>
    </location>
</feature>
<dbReference type="SUPFAM" id="SSF52540">
    <property type="entry name" value="P-loop containing nucleoside triphosphate hydrolases"/>
    <property type="match status" value="1"/>
</dbReference>
<dbReference type="InterPro" id="IPR003395">
    <property type="entry name" value="RecF/RecN/SMC_N"/>
</dbReference>
<keyword evidence="1 6" id="KW-0963">Cytoplasm</keyword>
<keyword evidence="5 6" id="KW-0238">DNA-binding</keyword>
<dbReference type="InterPro" id="IPR024704">
    <property type="entry name" value="SMC"/>
</dbReference>
<dbReference type="InterPro" id="IPR010935">
    <property type="entry name" value="SMC_hinge"/>
</dbReference>
<comment type="function">
    <text evidence="6">Required for chromosome condensation and partitioning.</text>
</comment>
<dbReference type="Pfam" id="PF02463">
    <property type="entry name" value="SMC_N"/>
    <property type="match status" value="2"/>
</dbReference>
<protein>
    <recommendedName>
        <fullName evidence="6">Chromosome partition protein Smc</fullName>
    </recommendedName>
</protein>
<dbReference type="InterPro" id="IPR036277">
    <property type="entry name" value="SMC_hinge_sf"/>
</dbReference>
<evidence type="ECO:0000256" key="2">
    <source>
        <dbReference type="ARBA" id="ARBA00022741"/>
    </source>
</evidence>
<evidence type="ECO:0000259" key="7">
    <source>
        <dbReference type="SMART" id="SM00968"/>
    </source>
</evidence>
<organism evidence="8 9">
    <name type="scientific">Fructilactobacillus carniphilus</name>
    <dbReference type="NCBI Taxonomy" id="2940297"/>
    <lineage>
        <taxon>Bacteria</taxon>
        <taxon>Bacillati</taxon>
        <taxon>Bacillota</taxon>
        <taxon>Bacilli</taxon>
        <taxon>Lactobacillales</taxon>
        <taxon>Lactobacillaceae</taxon>
        <taxon>Fructilactobacillus</taxon>
    </lineage>
</organism>
<comment type="similarity">
    <text evidence="6">Belongs to the SMC family.</text>
</comment>
<comment type="subcellular location">
    <subcellularLocation>
        <location evidence="6">Cytoplasm</location>
    </subcellularLocation>
</comment>
<evidence type="ECO:0000313" key="9">
    <source>
        <dbReference type="Proteomes" id="UP001056164"/>
    </source>
</evidence>
<feature type="domain" description="SMC hinge" evidence="7">
    <location>
        <begin position="519"/>
        <end position="638"/>
    </location>
</feature>
<dbReference type="NCBIfam" id="TIGR02168">
    <property type="entry name" value="SMC_prok_B"/>
    <property type="match status" value="1"/>
</dbReference>
<dbReference type="SUPFAM" id="SSF75553">
    <property type="entry name" value="Smc hinge domain"/>
    <property type="match status" value="1"/>
</dbReference>
<dbReference type="Gene3D" id="3.40.50.300">
    <property type="entry name" value="P-loop containing nucleotide triphosphate hydrolases"/>
    <property type="match status" value="2"/>
</dbReference>
<comment type="domain">
    <text evidence="6">Contains large globular domains required for ATP hydrolysis at each terminus and a third globular domain forming a flexible hinge near the middle of the molecule. These domains are separated by coiled-coil structures.</text>
</comment>
<dbReference type="Pfam" id="PF06470">
    <property type="entry name" value="SMC_hinge"/>
    <property type="match status" value="1"/>
</dbReference>
<dbReference type="SMART" id="SM00968">
    <property type="entry name" value="SMC_hinge"/>
    <property type="match status" value="1"/>
</dbReference>
<keyword evidence="2 6" id="KW-0547">Nucleotide-binding</keyword>
<evidence type="ECO:0000313" key="8">
    <source>
        <dbReference type="EMBL" id="USS91126.1"/>
    </source>
</evidence>
<evidence type="ECO:0000256" key="5">
    <source>
        <dbReference type="ARBA" id="ARBA00023125"/>
    </source>
</evidence>
<dbReference type="Gene3D" id="3.30.70.1620">
    <property type="match status" value="1"/>
</dbReference>
<comment type="subunit">
    <text evidence="6">Homodimer.</text>
</comment>
<reference evidence="8" key="1">
    <citation type="submission" date="2022-05" db="EMBL/GenBank/DDBJ databases">
        <authorList>
            <person name="Oliphant S.A."/>
            <person name="Watson-Haigh N.S."/>
            <person name="Sumby K.M."/>
            <person name="Gardner J.M."/>
            <person name="Jiranek V."/>
        </authorList>
    </citation>
    <scope>NUCLEOTIDE SEQUENCE</scope>
    <source>
        <strain evidence="8">KI4_A6</strain>
    </source>
</reference>
<dbReference type="HAMAP" id="MF_01894">
    <property type="entry name" value="Smc_prok"/>
    <property type="match status" value="1"/>
</dbReference>
<dbReference type="InterPro" id="IPR027417">
    <property type="entry name" value="P-loop_NTPase"/>
</dbReference>
<name>A0ABY5C1E2_9LACO</name>
<dbReference type="PIRSF" id="PIRSF005719">
    <property type="entry name" value="SMC"/>
    <property type="match status" value="1"/>
</dbReference>
<evidence type="ECO:0000256" key="4">
    <source>
        <dbReference type="ARBA" id="ARBA00023054"/>
    </source>
</evidence>
<keyword evidence="4 6" id="KW-0175">Coiled coil</keyword>
<keyword evidence="9" id="KW-1185">Reference proteome</keyword>
<dbReference type="PANTHER" id="PTHR43977">
    <property type="entry name" value="STRUCTURAL MAINTENANCE OF CHROMOSOMES PROTEIN 3"/>
    <property type="match status" value="1"/>
</dbReference>
<evidence type="ECO:0000256" key="6">
    <source>
        <dbReference type="HAMAP-Rule" id="MF_01894"/>
    </source>
</evidence>
<feature type="coiled-coil region" evidence="6">
    <location>
        <begin position="673"/>
        <end position="970"/>
    </location>
</feature>
<gene>
    <name evidence="6 8" type="primary">smc</name>
    <name evidence="8" type="ORF">M3M37_02650</name>
</gene>